<sequence length="218" mass="24029">MEEAAQKPQNQTPSTNTKSKISKRLLIIVSILVVVFIVLSGSGIYFLQQGKINTLTSDKEALKEKITSQSAQLKKLDKEKSDLNSKVSFLEKSLKEATASANFEFGELTFSNLKASHYTFDDEGLERNLVLVDMTVKNETDQTLFLSAFSFKLKDSNNKSYPLTQNAADVLPSGKGALFDQQVAPGETINGTVAFDASKTTSLFTLFYDAQQFTVTVK</sequence>
<evidence type="ECO:0000256" key="1">
    <source>
        <dbReference type="ARBA" id="ARBA00022729"/>
    </source>
</evidence>
<keyword evidence="3" id="KW-0812">Transmembrane</keyword>
<feature type="transmembrane region" description="Helical" evidence="3">
    <location>
        <begin position="25"/>
        <end position="47"/>
    </location>
</feature>
<reference evidence="5 6" key="1">
    <citation type="journal article" date="2016" name="Nat. Commun.">
        <title>Thousands of microbial genomes shed light on interconnected biogeochemical processes in an aquifer system.</title>
        <authorList>
            <person name="Anantharaman K."/>
            <person name="Brown C.T."/>
            <person name="Hug L.A."/>
            <person name="Sharon I."/>
            <person name="Castelle C.J."/>
            <person name="Probst A.J."/>
            <person name="Thomas B.C."/>
            <person name="Singh A."/>
            <person name="Wilkins M.J."/>
            <person name="Karaoz U."/>
            <person name="Brodie E.L."/>
            <person name="Williams K.H."/>
            <person name="Hubbard S.S."/>
            <person name="Banfield J.F."/>
        </authorList>
    </citation>
    <scope>NUCLEOTIDE SEQUENCE [LARGE SCALE GENOMIC DNA]</scope>
</reference>
<evidence type="ECO:0000313" key="6">
    <source>
        <dbReference type="Proteomes" id="UP000176389"/>
    </source>
</evidence>
<evidence type="ECO:0000259" key="4">
    <source>
        <dbReference type="Pfam" id="PF11611"/>
    </source>
</evidence>
<keyword evidence="3" id="KW-1133">Transmembrane helix</keyword>
<comment type="caution">
    <text evidence="5">The sequence shown here is derived from an EMBL/GenBank/DDBJ whole genome shotgun (WGS) entry which is preliminary data.</text>
</comment>
<gene>
    <name evidence="5" type="ORF">A2Z11_03875</name>
</gene>
<keyword evidence="3" id="KW-0472">Membrane</keyword>
<dbReference type="Proteomes" id="UP000176389">
    <property type="component" value="Unassembled WGS sequence"/>
</dbReference>
<dbReference type="EMBL" id="MHCS01000045">
    <property type="protein sequence ID" value="OGY25536.1"/>
    <property type="molecule type" value="Genomic_DNA"/>
</dbReference>
<protein>
    <recommendedName>
        <fullName evidence="4">DUF4352 domain-containing protein</fullName>
    </recommendedName>
</protein>
<dbReference type="AlphaFoldDB" id="A0A1G1WCW6"/>
<evidence type="ECO:0000256" key="2">
    <source>
        <dbReference type="SAM" id="Coils"/>
    </source>
</evidence>
<dbReference type="Gene3D" id="2.60.40.1240">
    <property type="match status" value="1"/>
</dbReference>
<proteinExistence type="predicted"/>
<organism evidence="5 6">
    <name type="scientific">Candidatus Woykebacteria bacterium RBG_16_43_9</name>
    <dbReference type="NCBI Taxonomy" id="1802596"/>
    <lineage>
        <taxon>Bacteria</taxon>
        <taxon>Candidatus Woykeibacteriota</taxon>
    </lineage>
</organism>
<keyword evidence="1" id="KW-0732">Signal</keyword>
<evidence type="ECO:0000313" key="5">
    <source>
        <dbReference type="EMBL" id="OGY25536.1"/>
    </source>
</evidence>
<dbReference type="STRING" id="1802596.A2Z11_03875"/>
<accession>A0A1G1WCW6</accession>
<dbReference type="InterPro" id="IPR029051">
    <property type="entry name" value="DUF4352"/>
</dbReference>
<feature type="domain" description="DUF4352" evidence="4">
    <location>
        <begin position="128"/>
        <end position="211"/>
    </location>
</feature>
<dbReference type="Pfam" id="PF11611">
    <property type="entry name" value="DUF4352"/>
    <property type="match status" value="1"/>
</dbReference>
<name>A0A1G1WCW6_9BACT</name>
<evidence type="ECO:0000256" key="3">
    <source>
        <dbReference type="SAM" id="Phobius"/>
    </source>
</evidence>
<dbReference type="InterPro" id="IPR029050">
    <property type="entry name" value="Immunoprotect_excell_Ig-like"/>
</dbReference>
<keyword evidence="2" id="KW-0175">Coiled coil</keyword>
<feature type="coiled-coil region" evidence="2">
    <location>
        <begin position="52"/>
        <end position="100"/>
    </location>
</feature>